<dbReference type="Gene3D" id="3.30.70.1660">
    <property type="match status" value="1"/>
</dbReference>
<evidence type="ECO:0000256" key="3">
    <source>
        <dbReference type="ARBA" id="ARBA00022917"/>
    </source>
</evidence>
<dbReference type="RefSeq" id="WP_285673488.1">
    <property type="nucleotide sequence ID" value="NZ_BSYI01000036.1"/>
</dbReference>
<dbReference type="PROSITE" id="PS00745">
    <property type="entry name" value="RF_PROK_I"/>
    <property type="match status" value="1"/>
</dbReference>
<evidence type="ECO:0000256" key="5">
    <source>
        <dbReference type="NCBIfam" id="TIGR00020"/>
    </source>
</evidence>
<evidence type="ECO:0000256" key="2">
    <source>
        <dbReference type="ARBA" id="ARBA00022481"/>
    </source>
</evidence>
<comment type="caution">
    <text evidence="8">The sequence shown here is derived from an EMBL/GenBank/DDBJ whole genome shotgun (WGS) entry which is preliminary data.</text>
</comment>
<organism evidence="8 9">
    <name type="scientific">Paralimibaculum aggregatum</name>
    <dbReference type="NCBI Taxonomy" id="3036245"/>
    <lineage>
        <taxon>Bacteria</taxon>
        <taxon>Pseudomonadati</taxon>
        <taxon>Pseudomonadota</taxon>
        <taxon>Alphaproteobacteria</taxon>
        <taxon>Rhodobacterales</taxon>
        <taxon>Paracoccaceae</taxon>
        <taxon>Paralimibaculum</taxon>
    </lineage>
</organism>
<name>A0ABQ6LPU5_9RHOB</name>
<keyword evidence="4" id="KW-0963">Cytoplasm</keyword>
<sequence length="380" mass="42024">MKAETAAIVAEIEKSLALLRQRIGWETAEHRLEEMNARAEDPDLWSDPAKAQAVMRERQRLADSVEGYRALETALSDNRELIELGEEEGDEEVVAEAEAALARLRETAAEKEIEALLSGEVDGNDAFLEINAGAGGVEACDWAAMLARMYTRWAESRGYKVELQDESPGEEAGIRSVTYQIRGANAYGWLKTETGVHRLVRISPFDSQARRQTSFAAAWVYPVIDDTIEIDIPDKDIRIDTYRSSGAGGQHVNTTDSAVRITHLPTNIVVTSSEKSQHQNRAIAMQALRSKLYELEMKKRTQAIQDAHEAKGEIGWGNQIRSYVLQPYQMVKDLRTQEETSDTQGVLDGKLDKFMAAALALDVAGKSRAESAAEDDAAAL</sequence>
<comment type="function">
    <text evidence="4">Peptide chain release factor 2 directs the termination of translation in response to the peptide chain termination codons UGA and UAA.</text>
</comment>
<comment type="subcellular location">
    <subcellularLocation>
        <location evidence="4">Cytoplasm</location>
    </subcellularLocation>
</comment>
<keyword evidence="3 4" id="KW-0648">Protein biosynthesis</keyword>
<dbReference type="EMBL" id="BSYI01000036">
    <property type="protein sequence ID" value="GMG84440.1"/>
    <property type="molecule type" value="Genomic_DNA"/>
</dbReference>
<dbReference type="SUPFAM" id="SSF75620">
    <property type="entry name" value="Release factor"/>
    <property type="match status" value="1"/>
</dbReference>
<evidence type="ECO:0000259" key="7">
    <source>
        <dbReference type="PROSITE" id="PS00745"/>
    </source>
</evidence>
<comment type="similarity">
    <text evidence="1 4">Belongs to the prokaryotic/mitochondrial release factor family.</text>
</comment>
<feature type="modified residue" description="N5-methylglutamine" evidence="4">
    <location>
        <position position="250"/>
    </location>
</feature>
<dbReference type="Pfam" id="PF00472">
    <property type="entry name" value="RF-1"/>
    <property type="match status" value="1"/>
</dbReference>
<dbReference type="NCBIfam" id="TIGR00020">
    <property type="entry name" value="prfB"/>
    <property type="match status" value="1"/>
</dbReference>
<evidence type="ECO:0000256" key="1">
    <source>
        <dbReference type="ARBA" id="ARBA00010835"/>
    </source>
</evidence>
<dbReference type="SMART" id="SM00937">
    <property type="entry name" value="PCRF"/>
    <property type="match status" value="1"/>
</dbReference>
<feature type="coiled-coil region" evidence="6">
    <location>
        <begin position="87"/>
        <end position="114"/>
    </location>
</feature>
<gene>
    <name evidence="4 8" type="primary">prfB</name>
    <name evidence="8" type="ORF">LNKW23_36560</name>
</gene>
<dbReference type="InterPro" id="IPR045853">
    <property type="entry name" value="Pep_chain_release_fac_I_sf"/>
</dbReference>
<evidence type="ECO:0000313" key="9">
    <source>
        <dbReference type="Proteomes" id="UP001239909"/>
    </source>
</evidence>
<accession>A0ABQ6LPU5</accession>
<dbReference type="Gene3D" id="1.20.58.410">
    <property type="entry name" value="Release factor"/>
    <property type="match status" value="1"/>
</dbReference>
<dbReference type="PANTHER" id="PTHR43116">
    <property type="entry name" value="PEPTIDE CHAIN RELEASE FACTOR 2"/>
    <property type="match status" value="1"/>
</dbReference>
<dbReference type="InterPro" id="IPR004374">
    <property type="entry name" value="PrfB"/>
</dbReference>
<dbReference type="Pfam" id="PF03462">
    <property type="entry name" value="PCRF"/>
    <property type="match status" value="1"/>
</dbReference>
<keyword evidence="2 4" id="KW-0488">Methylation</keyword>
<keyword evidence="6" id="KW-0175">Coiled coil</keyword>
<feature type="domain" description="Prokaryotic-type class I peptide chain release factors" evidence="7">
    <location>
        <begin position="243"/>
        <end position="259"/>
    </location>
</feature>
<dbReference type="InterPro" id="IPR000352">
    <property type="entry name" value="Pep_chain_release_fac_I"/>
</dbReference>
<protein>
    <recommendedName>
        <fullName evidence="4 5">Peptide chain release factor 2</fullName>
        <shortName evidence="4">RF-2</shortName>
    </recommendedName>
</protein>
<keyword evidence="9" id="KW-1185">Reference proteome</keyword>
<dbReference type="Gene3D" id="3.30.160.20">
    <property type="match status" value="1"/>
</dbReference>
<proteinExistence type="inferred from homology"/>
<comment type="PTM">
    <text evidence="4">Methylated by PrmC. Methylation increases the termination efficiency of RF2.</text>
</comment>
<reference evidence="8 9" key="1">
    <citation type="submission" date="2023-04" db="EMBL/GenBank/DDBJ databases">
        <title>Marinoamorphus aggregata gen. nov., sp. Nov., isolate from tissue of brittle star Ophioplocus japonicus.</title>
        <authorList>
            <person name="Kawano K."/>
            <person name="Sawayama S."/>
            <person name="Nakagawa S."/>
        </authorList>
    </citation>
    <scope>NUCLEOTIDE SEQUENCE [LARGE SCALE GENOMIC DNA]</scope>
    <source>
        <strain evidence="8 9">NKW23</strain>
    </source>
</reference>
<dbReference type="HAMAP" id="MF_00094">
    <property type="entry name" value="Rel_fac_2"/>
    <property type="match status" value="1"/>
</dbReference>
<dbReference type="PANTHER" id="PTHR43116:SF3">
    <property type="entry name" value="CLASS I PEPTIDE CHAIN RELEASE FACTOR"/>
    <property type="match status" value="1"/>
</dbReference>
<dbReference type="Proteomes" id="UP001239909">
    <property type="component" value="Unassembled WGS sequence"/>
</dbReference>
<evidence type="ECO:0000313" key="8">
    <source>
        <dbReference type="EMBL" id="GMG84440.1"/>
    </source>
</evidence>
<dbReference type="InterPro" id="IPR005139">
    <property type="entry name" value="PCRF"/>
</dbReference>
<evidence type="ECO:0000256" key="6">
    <source>
        <dbReference type="SAM" id="Coils"/>
    </source>
</evidence>
<evidence type="ECO:0000256" key="4">
    <source>
        <dbReference type="HAMAP-Rule" id="MF_00094"/>
    </source>
</evidence>